<accession>A0A165HT43</accession>
<dbReference type="Pfam" id="PF11754">
    <property type="entry name" value="Velvet"/>
    <property type="match status" value="1"/>
</dbReference>
<dbReference type="Proteomes" id="UP000076871">
    <property type="component" value="Unassembled WGS sequence"/>
</dbReference>
<evidence type="ECO:0000256" key="4">
    <source>
        <dbReference type="ARBA" id="ARBA00023242"/>
    </source>
</evidence>
<dbReference type="GO" id="GO:0005634">
    <property type="term" value="C:nucleus"/>
    <property type="evidence" value="ECO:0007669"/>
    <property type="project" value="UniProtKB-SubCell"/>
</dbReference>
<evidence type="ECO:0000256" key="5">
    <source>
        <dbReference type="SAM" id="MobiDB-lite"/>
    </source>
</evidence>
<comment type="subcellular location">
    <subcellularLocation>
        <location evidence="1">Nucleus</location>
    </subcellularLocation>
</comment>
<gene>
    <name evidence="7" type="ORF">LAESUDRAFT_754645</name>
</gene>
<reference evidence="7 8" key="1">
    <citation type="journal article" date="2016" name="Mol. Biol. Evol.">
        <title>Comparative Genomics of Early-Diverging Mushroom-Forming Fungi Provides Insights into the Origins of Lignocellulose Decay Capabilities.</title>
        <authorList>
            <person name="Nagy L.G."/>
            <person name="Riley R."/>
            <person name="Tritt A."/>
            <person name="Adam C."/>
            <person name="Daum C."/>
            <person name="Floudas D."/>
            <person name="Sun H."/>
            <person name="Yadav J.S."/>
            <person name="Pangilinan J."/>
            <person name="Larsson K.H."/>
            <person name="Matsuura K."/>
            <person name="Barry K."/>
            <person name="Labutti K."/>
            <person name="Kuo R."/>
            <person name="Ohm R.A."/>
            <person name="Bhattacharya S.S."/>
            <person name="Shirouzu T."/>
            <person name="Yoshinaga Y."/>
            <person name="Martin F.M."/>
            <person name="Grigoriev I.V."/>
            <person name="Hibbett D.S."/>
        </authorList>
    </citation>
    <scope>NUCLEOTIDE SEQUENCE [LARGE SCALE GENOMIC DNA]</scope>
    <source>
        <strain evidence="7 8">93-53</strain>
    </source>
</reference>
<feature type="region of interest" description="Disordered" evidence="5">
    <location>
        <begin position="1"/>
        <end position="20"/>
    </location>
</feature>
<dbReference type="InterPro" id="IPR037525">
    <property type="entry name" value="Velvet_dom"/>
</dbReference>
<feature type="compositionally biased region" description="Basic and acidic residues" evidence="5">
    <location>
        <begin position="289"/>
        <end position="314"/>
    </location>
</feature>
<dbReference type="PANTHER" id="PTHR33572:SF3">
    <property type="entry name" value="VELVET COMPLEX SUBUNIT B"/>
    <property type="match status" value="1"/>
</dbReference>
<keyword evidence="3" id="KW-0804">Transcription</keyword>
<evidence type="ECO:0000256" key="1">
    <source>
        <dbReference type="ARBA" id="ARBA00004123"/>
    </source>
</evidence>
<keyword evidence="2" id="KW-0805">Transcription regulation</keyword>
<dbReference type="EMBL" id="KV427606">
    <property type="protein sequence ID" value="KZT12151.1"/>
    <property type="molecule type" value="Genomic_DNA"/>
</dbReference>
<evidence type="ECO:0000256" key="2">
    <source>
        <dbReference type="ARBA" id="ARBA00023015"/>
    </source>
</evidence>
<feature type="compositionally biased region" description="Low complexity" evidence="5">
    <location>
        <begin position="321"/>
        <end position="341"/>
    </location>
</feature>
<feature type="region of interest" description="Disordered" evidence="5">
    <location>
        <begin position="288"/>
        <end position="351"/>
    </location>
</feature>
<evidence type="ECO:0000256" key="3">
    <source>
        <dbReference type="ARBA" id="ARBA00023163"/>
    </source>
</evidence>
<dbReference type="InterPro" id="IPR021740">
    <property type="entry name" value="Velvet"/>
</dbReference>
<sequence>MSQQVSEGNMDGSRLPGNPSIGEPISFAAGQFAGRTLRAELCEVQKANLGRKYTRKDRRPLDPPPVVALKLFEISKSGAGVVEKEFDHYKYMDTLSLLCHVDLFPIPQSRSNSQAAPLARKFLPLFSSLENEIRSLDHPAWFSSTKGLSSSAQQCALPGQTAGTHGNGPVRRTSGVATDYNGLPIAECDRCTADLAGSTVAEAVCMDHKGKTALMFIFSDLSVRKEGSFVLRYRTFDIMSKVADYPTDIPVLAECWSGPFQVFSTKTFPGLEPSTDLTRHIARYGVRVNSRETDRRKRRQSDVDPSRDMRREPLRIAPFHSAPETASSSLSPTSPVSPVTSYLGTPGRRRP</sequence>
<dbReference type="InParanoid" id="A0A165HT43"/>
<dbReference type="PROSITE" id="PS51821">
    <property type="entry name" value="VELVET"/>
    <property type="match status" value="1"/>
</dbReference>
<organism evidence="7 8">
    <name type="scientific">Laetiporus sulphureus 93-53</name>
    <dbReference type="NCBI Taxonomy" id="1314785"/>
    <lineage>
        <taxon>Eukaryota</taxon>
        <taxon>Fungi</taxon>
        <taxon>Dikarya</taxon>
        <taxon>Basidiomycota</taxon>
        <taxon>Agaricomycotina</taxon>
        <taxon>Agaricomycetes</taxon>
        <taxon>Polyporales</taxon>
        <taxon>Laetiporus</taxon>
    </lineage>
</organism>
<dbReference type="OrthoDB" id="5599552at2759"/>
<keyword evidence="8" id="KW-1185">Reference proteome</keyword>
<dbReference type="RefSeq" id="XP_040769799.1">
    <property type="nucleotide sequence ID" value="XM_040911916.1"/>
</dbReference>
<name>A0A165HT43_9APHY</name>
<dbReference type="AlphaFoldDB" id="A0A165HT43"/>
<keyword evidence="4" id="KW-0539">Nucleus</keyword>
<evidence type="ECO:0000313" key="8">
    <source>
        <dbReference type="Proteomes" id="UP000076871"/>
    </source>
</evidence>
<protein>
    <recommendedName>
        <fullName evidence="6">Velvet domain-containing protein</fullName>
    </recommendedName>
</protein>
<feature type="domain" description="Velvet" evidence="6">
    <location>
        <begin position="34"/>
        <end position="291"/>
    </location>
</feature>
<dbReference type="InterPro" id="IPR038491">
    <property type="entry name" value="Velvet_dom_sf"/>
</dbReference>
<proteinExistence type="predicted"/>
<dbReference type="PANTHER" id="PTHR33572">
    <property type="entry name" value="SPORE DEVELOPMENT REGULATOR VOSA"/>
    <property type="match status" value="1"/>
</dbReference>
<evidence type="ECO:0000313" key="7">
    <source>
        <dbReference type="EMBL" id="KZT12151.1"/>
    </source>
</evidence>
<dbReference type="GeneID" id="63828944"/>
<evidence type="ECO:0000259" key="6">
    <source>
        <dbReference type="PROSITE" id="PS51821"/>
    </source>
</evidence>
<dbReference type="Gene3D" id="2.60.40.3960">
    <property type="entry name" value="Velvet domain"/>
    <property type="match status" value="1"/>
</dbReference>